<dbReference type="InterPro" id="IPR005252">
    <property type="entry name" value="CoaBC"/>
</dbReference>
<comment type="caution">
    <text evidence="7">The sequence shown here is derived from an EMBL/GenBank/DDBJ whole genome shotgun (WGS) entry which is preliminary data.</text>
</comment>
<dbReference type="InterPro" id="IPR035929">
    <property type="entry name" value="CoaB-like_sf"/>
</dbReference>
<evidence type="ECO:0000259" key="6">
    <source>
        <dbReference type="Pfam" id="PF04127"/>
    </source>
</evidence>
<gene>
    <name evidence="3" type="primary">coaBC</name>
    <name evidence="7" type="ORF">DealDRAFT_2355</name>
</gene>
<dbReference type="PANTHER" id="PTHR14359:SF6">
    <property type="entry name" value="PHOSPHOPANTOTHENOYLCYSTEINE DECARBOXYLASE"/>
    <property type="match status" value="1"/>
</dbReference>
<comment type="catalytic activity">
    <reaction evidence="3 4">
        <text>N-[(R)-4-phosphopantothenoyl]-L-cysteine + H(+) = (R)-4'-phosphopantetheine + CO2</text>
        <dbReference type="Rhea" id="RHEA:16793"/>
        <dbReference type="ChEBI" id="CHEBI:15378"/>
        <dbReference type="ChEBI" id="CHEBI:16526"/>
        <dbReference type="ChEBI" id="CHEBI:59458"/>
        <dbReference type="ChEBI" id="CHEBI:61723"/>
        <dbReference type="EC" id="4.1.1.36"/>
    </reaction>
</comment>
<dbReference type="RefSeq" id="WP_008517661.1">
    <property type="nucleotide sequence ID" value="NZ_ACJM01000013.1"/>
</dbReference>
<feature type="binding site" evidence="3">
    <location>
        <position position="339"/>
    </location>
    <ligand>
        <name>CTP</name>
        <dbReference type="ChEBI" id="CHEBI:37563"/>
    </ligand>
</feature>
<dbReference type="HAMAP" id="MF_02225">
    <property type="entry name" value="CoaBC"/>
    <property type="match status" value="1"/>
</dbReference>
<dbReference type="GO" id="GO:0004633">
    <property type="term" value="F:phosphopantothenoylcysteine decarboxylase activity"/>
    <property type="evidence" value="ECO:0007669"/>
    <property type="project" value="UniProtKB-UniRule"/>
</dbReference>
<dbReference type="STRING" id="555088.DealDRAFT_2355"/>
<comment type="function">
    <text evidence="3">Catalyzes two sequential steps in the biosynthesis of coenzyme A. In the first step cysteine is conjugated to 4'-phosphopantothenate to form 4-phosphopantothenoylcysteine. In the second step the latter compound is decarboxylated to form 4'-phosphopantotheine.</text>
</comment>
<dbReference type="UniPathway" id="UPA00241">
    <property type="reaction ID" value="UER00353"/>
</dbReference>
<feature type="binding site" evidence="3">
    <location>
        <position position="288"/>
    </location>
    <ligand>
        <name>CTP</name>
        <dbReference type="ChEBI" id="CHEBI:37563"/>
    </ligand>
</feature>
<feature type="binding site" evidence="3">
    <location>
        <position position="278"/>
    </location>
    <ligand>
        <name>CTP</name>
        <dbReference type="ChEBI" id="CHEBI:37563"/>
    </ligand>
</feature>
<feature type="binding site" evidence="3">
    <location>
        <begin position="303"/>
        <end position="306"/>
    </location>
    <ligand>
        <name>CTP</name>
        <dbReference type="ChEBI" id="CHEBI:37563"/>
    </ligand>
</feature>
<comment type="function">
    <text evidence="4">Catalyzes two steps in the biosynthesis of coenzyme A. In the first step cysteine is conjugated to 4'-phosphopantothenate to form 4-phosphopantothenoylcysteine, in the latter compound is decarboxylated to form 4'-phosphopantotheine.</text>
</comment>
<keyword evidence="3" id="KW-0511">Multifunctional enzyme</keyword>
<comment type="similarity">
    <text evidence="3 4">In the N-terminal section; belongs to the HFCD (homo-oligomeric flavin containing Cys decarboxylase) superfamily.</text>
</comment>
<dbReference type="GO" id="GO:0015941">
    <property type="term" value="P:pantothenate catabolic process"/>
    <property type="evidence" value="ECO:0007669"/>
    <property type="project" value="InterPro"/>
</dbReference>
<dbReference type="SUPFAM" id="SSF102645">
    <property type="entry name" value="CoaB-like"/>
    <property type="match status" value="1"/>
</dbReference>
<keyword evidence="2 3" id="KW-0456">Lyase</keyword>
<keyword evidence="3 4" id="KW-0436">Ligase</keyword>
<evidence type="ECO:0000256" key="2">
    <source>
        <dbReference type="ARBA" id="ARBA00023239"/>
    </source>
</evidence>
<dbReference type="Pfam" id="PF02441">
    <property type="entry name" value="Flavoprotein"/>
    <property type="match status" value="1"/>
</dbReference>
<comment type="caution">
    <text evidence="3">Lacks conserved residue(s) required for the propagation of feature annotation.</text>
</comment>
<comment type="cofactor">
    <cofactor evidence="3">
        <name>Mg(2+)</name>
        <dbReference type="ChEBI" id="CHEBI:18420"/>
    </cofactor>
</comment>
<organism evidence="7 8">
    <name type="scientific">Dethiobacter alkaliphilus AHT 1</name>
    <dbReference type="NCBI Taxonomy" id="555088"/>
    <lineage>
        <taxon>Bacteria</taxon>
        <taxon>Bacillati</taxon>
        <taxon>Bacillota</taxon>
        <taxon>Dethiobacteria</taxon>
        <taxon>Dethiobacterales</taxon>
        <taxon>Dethiobacteraceae</taxon>
        <taxon>Dethiobacter</taxon>
    </lineage>
</organism>
<proteinExistence type="inferred from homology"/>
<dbReference type="GO" id="GO:0046872">
    <property type="term" value="F:metal ion binding"/>
    <property type="evidence" value="ECO:0007669"/>
    <property type="project" value="UniProtKB-KW"/>
</dbReference>
<reference evidence="7 8" key="1">
    <citation type="submission" date="2009-02" db="EMBL/GenBank/DDBJ databases">
        <title>Sequencing of the draft genome and assembly of Dethiobacter alkaliphilus AHT 1.</title>
        <authorList>
            <consortium name="US DOE Joint Genome Institute (JGI-PGF)"/>
            <person name="Lucas S."/>
            <person name="Copeland A."/>
            <person name="Lapidus A."/>
            <person name="Glavina del Rio T."/>
            <person name="Dalin E."/>
            <person name="Tice H."/>
            <person name="Bruce D."/>
            <person name="Goodwin L."/>
            <person name="Pitluck S."/>
            <person name="Larimer F."/>
            <person name="Land M.L."/>
            <person name="Hauser L."/>
            <person name="Muyzer G."/>
        </authorList>
    </citation>
    <scope>NUCLEOTIDE SEQUENCE [LARGE SCALE GENOMIC DNA]</scope>
    <source>
        <strain evidence="7 8">AHT 1</strain>
    </source>
</reference>
<keyword evidence="8" id="KW-1185">Reference proteome</keyword>
<dbReference type="Gene3D" id="3.40.50.10300">
    <property type="entry name" value="CoaB-like"/>
    <property type="match status" value="1"/>
</dbReference>
<protein>
    <recommendedName>
        <fullName evidence="3">Coenzyme A biosynthesis bifunctional protein CoaBC</fullName>
    </recommendedName>
    <alternativeName>
        <fullName evidence="3">DNA/pantothenate metabolism flavoprotein</fullName>
    </alternativeName>
    <alternativeName>
        <fullName evidence="3">Phosphopantothenoylcysteine synthetase/decarboxylase</fullName>
        <shortName evidence="3">PPCS-PPCDC</shortName>
    </alternativeName>
    <domain>
        <recommendedName>
            <fullName evidence="3">Phosphopantothenoylcysteine decarboxylase</fullName>
            <shortName evidence="3">PPC decarboxylase</shortName>
            <shortName evidence="3">PPC-DC</shortName>
            <ecNumber evidence="3">4.1.1.36</ecNumber>
        </recommendedName>
        <alternativeName>
            <fullName evidence="3">CoaC</fullName>
        </alternativeName>
    </domain>
    <domain>
        <recommendedName>
            <fullName evidence="3">Phosphopantothenate--cysteine ligase</fullName>
            <ecNumber evidence="3">6.3.2.5</ecNumber>
        </recommendedName>
        <alternativeName>
            <fullName evidence="3">CoaB</fullName>
        </alternativeName>
        <alternativeName>
            <fullName evidence="3">Phosphopantothenoylcysteine synthetase</fullName>
            <shortName evidence="3">PPC synthetase</shortName>
            <shortName evidence="3">PPC-S</shortName>
        </alternativeName>
    </domain>
</protein>
<feature type="region of interest" description="Phosphopantothenate--cysteine ligase" evidence="3">
    <location>
        <begin position="190"/>
        <end position="398"/>
    </location>
</feature>
<keyword evidence="3" id="KW-0479">Metal-binding</keyword>
<dbReference type="InterPro" id="IPR036551">
    <property type="entry name" value="Flavin_trans-like"/>
</dbReference>
<evidence type="ECO:0000313" key="8">
    <source>
        <dbReference type="Proteomes" id="UP000006443"/>
    </source>
</evidence>
<keyword evidence="3" id="KW-0460">Magnesium</keyword>
<dbReference type="InterPro" id="IPR007085">
    <property type="entry name" value="DNA/pantothenate-metab_flavo_C"/>
</dbReference>
<dbReference type="NCBIfam" id="TIGR00521">
    <property type="entry name" value="coaBC_dfp"/>
    <property type="match status" value="1"/>
</dbReference>
<dbReference type="GO" id="GO:0010181">
    <property type="term" value="F:FMN binding"/>
    <property type="evidence" value="ECO:0007669"/>
    <property type="project" value="UniProtKB-UniRule"/>
</dbReference>
<sequence length="398" mass="42562">MLSDKTIILGVTGGIAAYKAAELCRLFVKAGANVRVVMTDSAKQFVTPLTFQTVSGNRVYDDLFTASQLYSVEHVGLAQNADLFVIAPATANCIGKAAAGIADDLLTTTVLAATCPVIFAPAMNTQMYENTITQQNIAKLIEAGYHFAEPEAGELACGDSGRGRMASPAAIFNQACALLGPKNKYQGLHMVVTAGPTQEPLDPVRYFTNHSSGKMGFAIARAAAEQGADVTLVSGPVNLTPPPGVELIRVTTAEEMYRAVMDAYPKADLVIKAAAVADYRPATVHGQKMKKGGEMAIPLVRNPDILAELGKKKENQILVGFAAETENLQENATGKLDRKNLDMIVANDLTMAGAGFKADTNIVRLYFRDGTEKELPLMTKDEVARQILHEATQLLTKQ</sequence>
<dbReference type="GO" id="GO:0071513">
    <property type="term" value="C:phosphopantothenoylcysteine decarboxylase complex"/>
    <property type="evidence" value="ECO:0007669"/>
    <property type="project" value="TreeGrafter"/>
</dbReference>
<feature type="domain" description="DNA/pantothenate metabolism flavoprotein C-terminal" evidence="6">
    <location>
        <begin position="186"/>
        <end position="393"/>
    </location>
</feature>
<feature type="binding site" evidence="3">
    <location>
        <position position="321"/>
    </location>
    <ligand>
        <name>CTP</name>
        <dbReference type="ChEBI" id="CHEBI:37563"/>
    </ligand>
</feature>
<accession>C0GIP6</accession>
<feature type="binding site" evidence="3">
    <location>
        <position position="335"/>
    </location>
    <ligand>
        <name>CTP</name>
        <dbReference type="ChEBI" id="CHEBI:37563"/>
    </ligand>
</feature>
<dbReference type="GO" id="GO:0004632">
    <property type="term" value="F:phosphopantothenate--cysteine ligase activity"/>
    <property type="evidence" value="ECO:0007669"/>
    <property type="project" value="UniProtKB-UniRule"/>
</dbReference>
<evidence type="ECO:0000256" key="3">
    <source>
        <dbReference type="HAMAP-Rule" id="MF_02225"/>
    </source>
</evidence>
<dbReference type="GO" id="GO:0015937">
    <property type="term" value="P:coenzyme A biosynthetic process"/>
    <property type="evidence" value="ECO:0007669"/>
    <property type="project" value="UniProtKB-UniRule"/>
</dbReference>
<keyword evidence="1 3" id="KW-0210">Decarboxylase</keyword>
<comment type="similarity">
    <text evidence="3 4">In the C-terminal section; belongs to the PPC synthetase family.</text>
</comment>
<comment type="pathway">
    <text evidence="3 4">Cofactor biosynthesis; coenzyme A biosynthesis; CoA from (R)-pantothenate: step 3/5.</text>
</comment>
<keyword evidence="3 4" id="KW-0288">FMN</keyword>
<dbReference type="PANTHER" id="PTHR14359">
    <property type="entry name" value="HOMO-OLIGOMERIC FLAVIN CONTAINING CYS DECARBOXYLASE FAMILY"/>
    <property type="match status" value="1"/>
</dbReference>
<evidence type="ECO:0000256" key="4">
    <source>
        <dbReference type="RuleBase" id="RU364078"/>
    </source>
</evidence>
<dbReference type="eggNOG" id="COG0452">
    <property type="taxonomic scope" value="Bacteria"/>
</dbReference>
<dbReference type="AlphaFoldDB" id="C0GIP6"/>
<evidence type="ECO:0000259" key="5">
    <source>
        <dbReference type="Pfam" id="PF02441"/>
    </source>
</evidence>
<dbReference type="OrthoDB" id="9802554at2"/>
<dbReference type="SUPFAM" id="SSF52507">
    <property type="entry name" value="Homo-oligomeric flavin-containing Cys decarboxylases, HFCD"/>
    <property type="match status" value="1"/>
</dbReference>
<dbReference type="Proteomes" id="UP000006443">
    <property type="component" value="Unassembled WGS sequence"/>
</dbReference>
<dbReference type="EC" id="4.1.1.36" evidence="3"/>
<dbReference type="Pfam" id="PF04127">
    <property type="entry name" value="DFP"/>
    <property type="match status" value="1"/>
</dbReference>
<feature type="active site" description="Proton donor" evidence="3">
    <location>
        <position position="157"/>
    </location>
</feature>
<dbReference type="InterPro" id="IPR003382">
    <property type="entry name" value="Flavoprotein"/>
</dbReference>
<comment type="catalytic activity">
    <reaction evidence="3 4">
        <text>(R)-4'-phosphopantothenate + L-cysteine + CTP = N-[(R)-4-phosphopantothenoyl]-L-cysteine + CMP + diphosphate + H(+)</text>
        <dbReference type="Rhea" id="RHEA:19397"/>
        <dbReference type="ChEBI" id="CHEBI:10986"/>
        <dbReference type="ChEBI" id="CHEBI:15378"/>
        <dbReference type="ChEBI" id="CHEBI:33019"/>
        <dbReference type="ChEBI" id="CHEBI:35235"/>
        <dbReference type="ChEBI" id="CHEBI:37563"/>
        <dbReference type="ChEBI" id="CHEBI:59458"/>
        <dbReference type="ChEBI" id="CHEBI:60377"/>
        <dbReference type="EC" id="6.3.2.5"/>
    </reaction>
</comment>
<evidence type="ECO:0000256" key="1">
    <source>
        <dbReference type="ARBA" id="ARBA00022793"/>
    </source>
</evidence>
<dbReference type="Gene3D" id="3.40.50.1950">
    <property type="entry name" value="Flavin prenyltransferase-like"/>
    <property type="match status" value="1"/>
</dbReference>
<name>C0GIP6_DETAL</name>
<feature type="region of interest" description="Phosphopantothenoylcysteine decarboxylase" evidence="3">
    <location>
        <begin position="1"/>
        <end position="189"/>
    </location>
</feature>
<dbReference type="EC" id="6.3.2.5" evidence="3"/>
<evidence type="ECO:0000313" key="7">
    <source>
        <dbReference type="EMBL" id="EEG76710.1"/>
    </source>
</evidence>
<keyword evidence="3 4" id="KW-0285">Flavoprotein</keyword>
<feature type="domain" description="Flavoprotein" evidence="5">
    <location>
        <begin position="5"/>
        <end position="176"/>
    </location>
</feature>
<dbReference type="EMBL" id="ACJM01000013">
    <property type="protein sequence ID" value="EEG76710.1"/>
    <property type="molecule type" value="Genomic_DNA"/>
</dbReference>
<comment type="pathway">
    <text evidence="3 4">Cofactor biosynthesis; coenzyme A biosynthesis; CoA from (R)-pantothenate: step 2/5.</text>
</comment>
<comment type="cofactor">
    <cofactor evidence="3">
        <name>FMN</name>
        <dbReference type="ChEBI" id="CHEBI:58210"/>
    </cofactor>
    <text evidence="3">Binds 1 FMN per subunit.</text>
</comment>